<dbReference type="Proteomes" id="UP001497497">
    <property type="component" value="Unassembled WGS sequence"/>
</dbReference>
<feature type="transmembrane region" description="Helical" evidence="9">
    <location>
        <begin position="7"/>
        <end position="27"/>
    </location>
</feature>
<feature type="transmembrane region" description="Helical" evidence="9">
    <location>
        <begin position="33"/>
        <end position="56"/>
    </location>
</feature>
<feature type="compositionally biased region" description="Polar residues" evidence="8">
    <location>
        <begin position="557"/>
        <end position="581"/>
    </location>
</feature>
<feature type="region of interest" description="Disordered" evidence="8">
    <location>
        <begin position="557"/>
        <end position="588"/>
    </location>
</feature>
<feature type="compositionally biased region" description="Basic and acidic residues" evidence="8">
    <location>
        <begin position="434"/>
        <end position="444"/>
    </location>
</feature>
<feature type="region of interest" description="Disordered" evidence="8">
    <location>
        <begin position="434"/>
        <end position="465"/>
    </location>
</feature>
<evidence type="ECO:0000256" key="3">
    <source>
        <dbReference type="ARBA" id="ARBA00022692"/>
    </source>
</evidence>
<evidence type="ECO:0000256" key="8">
    <source>
        <dbReference type="SAM" id="MobiDB-lite"/>
    </source>
</evidence>
<feature type="transmembrane region" description="Helical" evidence="9">
    <location>
        <begin position="344"/>
        <end position="369"/>
    </location>
</feature>
<feature type="coiled-coil region" evidence="7">
    <location>
        <begin position="491"/>
        <end position="545"/>
    </location>
</feature>
<dbReference type="InterPro" id="IPR013057">
    <property type="entry name" value="AA_transpt_TM"/>
</dbReference>
<evidence type="ECO:0000256" key="6">
    <source>
        <dbReference type="ARBA" id="ARBA00023136"/>
    </source>
</evidence>
<keyword evidence="6 9" id="KW-0472">Membrane</keyword>
<dbReference type="GO" id="GO:0016020">
    <property type="term" value="C:membrane"/>
    <property type="evidence" value="ECO:0007669"/>
    <property type="project" value="UniProtKB-SubCell"/>
</dbReference>
<evidence type="ECO:0000256" key="9">
    <source>
        <dbReference type="SAM" id="Phobius"/>
    </source>
</evidence>
<feature type="transmembrane region" description="Helical" evidence="9">
    <location>
        <begin position="153"/>
        <end position="174"/>
    </location>
</feature>
<evidence type="ECO:0000259" key="10">
    <source>
        <dbReference type="Pfam" id="PF01490"/>
    </source>
</evidence>
<accession>A0AAV2H7E7</accession>
<keyword evidence="7" id="KW-0175">Coiled coil</keyword>
<feature type="transmembrane region" description="Helical" evidence="9">
    <location>
        <begin position="221"/>
        <end position="246"/>
    </location>
</feature>
<feature type="region of interest" description="Disordered" evidence="8">
    <location>
        <begin position="774"/>
        <end position="798"/>
    </location>
</feature>
<organism evidence="11 12">
    <name type="scientific">Lymnaea stagnalis</name>
    <name type="common">Great pond snail</name>
    <name type="synonym">Helix stagnalis</name>
    <dbReference type="NCBI Taxonomy" id="6523"/>
    <lineage>
        <taxon>Eukaryota</taxon>
        <taxon>Metazoa</taxon>
        <taxon>Spiralia</taxon>
        <taxon>Lophotrochozoa</taxon>
        <taxon>Mollusca</taxon>
        <taxon>Gastropoda</taxon>
        <taxon>Heterobranchia</taxon>
        <taxon>Euthyneura</taxon>
        <taxon>Panpulmonata</taxon>
        <taxon>Hygrophila</taxon>
        <taxon>Lymnaeoidea</taxon>
        <taxon>Lymnaeidae</taxon>
        <taxon>Lymnaea</taxon>
    </lineage>
</organism>
<sequence>MGMHNNWPYIINLGNSIIGVAVLAMPFCFQQCGILLGMLVLFFCTWLTLVSCKLLLKAGVASRRRSYEFLAYHTHGAPGKFITEVGMIGMQLGTLIAQMVVIGDLGPAIISKIFGFGYAPGMRTFLIVFLTLTVGLPMALLKDLRAVSKASTVCIMFYSVYVIYVLWLSIPSLLKGDWFSHVNFWRTEGLFRCLPIFSFSFGCQTQLFILYDALPEPSLKLISSVTSSAVNLCAVVYLLVGFLGYIHFHSFDIPGDVINIFPATFFTDVTKLCFVFSTVVTFPVIIFPCRASIYTLLFAKKSKPHDDMLSSNEHMPEKLFKSITVSIVLGSMAVSIVIPNVEFILGINGAIMGTLICYIFPALFFLKVMGSKPEEKSKAQLVLFCGITILLVSTFATLSSHDRGHNHLDEPSVLIPKNPTLAPLELLNEEKKPADFETEKRDIKTGAVDPGSHVRKEPPNPDPPEKVVIMPVVAENHLQEEVKGDNVEIKANEISNEELEIANKVKELEKEKKQDDLIAKLELHRVEQERLIEEQKQLLKEFKNHHELDMKEKIQQNLQQPQDTANGPSHQNNELPANPQQVPADPHLLPAEPQQVHANPQPVSADPGQGSDSLHQDVNPQLRQLQFNEQVNVGQNRGLVMANVTIDKNAVVTSQNGLALHQARDLGKQKAPEDLPQAEAGYEQSLNGQQHGLGLKEQGILGQNPPNIEAMALKPKNDLENPSNLNFPSNIEGVNPFDPINLAAKGFDQADANRQHFEHAAADDSLRLKRDVEQRGVTQTNDQQPLPGSDLNTNVPPQVSSIRKNELKDIDKTSQAPLTLRQDLTTRVSDNGNNLVPQIAQSSAKENVTPKVNQEIRRRLKFFGNL</sequence>
<feature type="transmembrane region" description="Helical" evidence="9">
    <location>
        <begin position="194"/>
        <end position="214"/>
    </location>
</feature>
<reference evidence="11 12" key="1">
    <citation type="submission" date="2024-04" db="EMBL/GenBank/DDBJ databases">
        <authorList>
            <consortium name="Genoscope - CEA"/>
            <person name="William W."/>
        </authorList>
    </citation>
    <scope>NUCLEOTIDE SEQUENCE [LARGE SCALE GENOMIC DNA]</scope>
</reference>
<keyword evidence="12" id="KW-1185">Reference proteome</keyword>
<comment type="subcellular location">
    <subcellularLocation>
        <location evidence="1">Membrane</location>
        <topology evidence="1">Multi-pass membrane protein</topology>
    </subcellularLocation>
</comment>
<feature type="transmembrane region" description="Helical" evidence="9">
    <location>
        <begin position="319"/>
        <end position="338"/>
    </location>
</feature>
<evidence type="ECO:0000256" key="7">
    <source>
        <dbReference type="SAM" id="Coils"/>
    </source>
</evidence>
<feature type="compositionally biased region" description="Polar residues" evidence="8">
    <location>
        <begin position="776"/>
        <end position="798"/>
    </location>
</feature>
<gene>
    <name evidence="11" type="ORF">GSLYS_00003548001</name>
</gene>
<evidence type="ECO:0000313" key="11">
    <source>
        <dbReference type="EMBL" id="CAL1529393.1"/>
    </source>
</evidence>
<evidence type="ECO:0000256" key="1">
    <source>
        <dbReference type="ARBA" id="ARBA00004141"/>
    </source>
</evidence>
<dbReference type="Pfam" id="PF01490">
    <property type="entry name" value="Aa_trans"/>
    <property type="match status" value="1"/>
</dbReference>
<feature type="compositionally biased region" description="Basic and acidic residues" evidence="8">
    <location>
        <begin position="452"/>
        <end position="465"/>
    </location>
</feature>
<evidence type="ECO:0000313" key="12">
    <source>
        <dbReference type="Proteomes" id="UP001497497"/>
    </source>
</evidence>
<dbReference type="AlphaFoldDB" id="A0AAV2H7E7"/>
<keyword evidence="3 9" id="KW-0812">Transmembrane</keyword>
<feature type="transmembrane region" description="Helical" evidence="9">
    <location>
        <begin position="274"/>
        <end position="298"/>
    </location>
</feature>
<feature type="region of interest" description="Disordered" evidence="8">
    <location>
        <begin position="597"/>
        <end position="616"/>
    </location>
</feature>
<dbReference type="PANTHER" id="PTHR22950">
    <property type="entry name" value="AMINO ACID TRANSPORTER"/>
    <property type="match status" value="1"/>
</dbReference>
<name>A0AAV2H7E7_LYMST</name>
<evidence type="ECO:0000256" key="2">
    <source>
        <dbReference type="ARBA" id="ARBA00022448"/>
    </source>
</evidence>
<feature type="transmembrane region" description="Helical" evidence="9">
    <location>
        <begin position="381"/>
        <end position="398"/>
    </location>
</feature>
<dbReference type="GO" id="GO:0015179">
    <property type="term" value="F:L-amino acid transmembrane transporter activity"/>
    <property type="evidence" value="ECO:0007669"/>
    <property type="project" value="TreeGrafter"/>
</dbReference>
<dbReference type="PANTHER" id="PTHR22950:SF646">
    <property type="entry name" value="SODIUM-COUPLED NEUTRAL AMINO ACID TRANSPORTER 10-RELATED"/>
    <property type="match status" value="1"/>
</dbReference>
<keyword evidence="5 9" id="KW-1133">Transmembrane helix</keyword>
<protein>
    <recommendedName>
        <fullName evidence="10">Amino acid transporter transmembrane domain-containing protein</fullName>
    </recommendedName>
</protein>
<feature type="transmembrane region" description="Helical" evidence="9">
    <location>
        <begin position="124"/>
        <end position="141"/>
    </location>
</feature>
<proteinExistence type="predicted"/>
<evidence type="ECO:0000256" key="4">
    <source>
        <dbReference type="ARBA" id="ARBA00022970"/>
    </source>
</evidence>
<feature type="domain" description="Amino acid transporter transmembrane" evidence="10">
    <location>
        <begin position="7"/>
        <end position="395"/>
    </location>
</feature>
<keyword evidence="2" id="KW-0813">Transport</keyword>
<comment type="caution">
    <text evidence="11">The sequence shown here is derived from an EMBL/GenBank/DDBJ whole genome shotgun (WGS) entry which is preliminary data.</text>
</comment>
<keyword evidence="4" id="KW-0029">Amino-acid transport</keyword>
<evidence type="ECO:0000256" key="5">
    <source>
        <dbReference type="ARBA" id="ARBA00022989"/>
    </source>
</evidence>
<dbReference type="EMBL" id="CAXITT010000047">
    <property type="protein sequence ID" value="CAL1529393.1"/>
    <property type="molecule type" value="Genomic_DNA"/>
</dbReference>